<evidence type="ECO:0000313" key="2">
    <source>
        <dbReference type="Proteomes" id="UP000231530"/>
    </source>
</evidence>
<evidence type="ECO:0000313" key="1">
    <source>
        <dbReference type="EMBL" id="PIR76297.1"/>
    </source>
</evidence>
<reference evidence="2" key="1">
    <citation type="submission" date="2017-09" db="EMBL/GenBank/DDBJ databases">
        <title>Depth-based differentiation of microbial function through sediment-hosted aquifers and enrichment of novel symbionts in the deep terrestrial subsurface.</title>
        <authorList>
            <person name="Probst A.J."/>
            <person name="Ladd B."/>
            <person name="Jarett J.K."/>
            <person name="Geller-Mcgrath D.E."/>
            <person name="Sieber C.M.K."/>
            <person name="Emerson J.B."/>
            <person name="Anantharaman K."/>
            <person name="Thomas B.C."/>
            <person name="Malmstrom R."/>
            <person name="Stieglmeier M."/>
            <person name="Klingl A."/>
            <person name="Woyke T."/>
            <person name="Ryan C.M."/>
            <person name="Banfield J.F."/>
        </authorList>
    </citation>
    <scope>NUCLEOTIDE SEQUENCE [LARGE SCALE GENOMIC DNA]</scope>
</reference>
<organism evidence="1 2">
    <name type="scientific">Candidatus Magasanikbacteria bacterium CG10_big_fil_rev_8_21_14_0_10_42_10</name>
    <dbReference type="NCBI Taxonomy" id="1974649"/>
    <lineage>
        <taxon>Bacteria</taxon>
        <taxon>Candidatus Magasanikiibacteriota</taxon>
    </lineage>
</organism>
<sequence>MTVLITSCQYGPHGVATSFTAEFVQVGTSYRGSCEIVEILCEGATRLVRCLFNGWKEKQPFTFDIGFEFQQEDDAWQILHLDRAPPLVKVTSPPGATYDDNIVAMTQQLKEEDARFAPVERLFLLCHWLMMSAHLEYRLPGLRQDRIAWQLERNRLAATFGPEAMANPYAYALGRLASRSLRLIAEAVPWSTDLARELIERVATGDDMAEEHTTAWSPSTAIH</sequence>
<dbReference type="AlphaFoldDB" id="A0A2H0TY43"/>
<name>A0A2H0TY43_9BACT</name>
<gene>
    <name evidence="1" type="ORF">COU32_02760</name>
</gene>
<dbReference type="Proteomes" id="UP000231530">
    <property type="component" value="Unassembled WGS sequence"/>
</dbReference>
<dbReference type="EMBL" id="PFBY01000033">
    <property type="protein sequence ID" value="PIR76297.1"/>
    <property type="molecule type" value="Genomic_DNA"/>
</dbReference>
<comment type="caution">
    <text evidence="1">The sequence shown here is derived from an EMBL/GenBank/DDBJ whole genome shotgun (WGS) entry which is preliminary data.</text>
</comment>
<proteinExistence type="predicted"/>
<accession>A0A2H0TY43</accession>
<protein>
    <submittedName>
        <fullName evidence="1">Uncharacterized protein</fullName>
    </submittedName>
</protein>